<evidence type="ECO:0000256" key="3">
    <source>
        <dbReference type="ARBA" id="ARBA00022729"/>
    </source>
</evidence>
<dbReference type="VEuPathDB" id="VectorBase:LOC119173524"/>
<keyword evidence="5 7" id="KW-0472">Membrane</keyword>
<evidence type="ECO:0000256" key="7">
    <source>
        <dbReference type="SAM" id="Phobius"/>
    </source>
</evidence>
<dbReference type="GO" id="GO:0000139">
    <property type="term" value="C:Golgi membrane"/>
    <property type="evidence" value="ECO:0007669"/>
    <property type="project" value="UniProtKB-SubCell"/>
</dbReference>
<protein>
    <recommendedName>
        <fullName evidence="10">Autophagy-related protein 27</fullName>
    </recommendedName>
</protein>
<gene>
    <name evidence="8" type="ORF">HPB51_006405</name>
</gene>
<keyword evidence="2 7" id="KW-0812">Transmembrane</keyword>
<evidence type="ECO:0000256" key="1">
    <source>
        <dbReference type="ARBA" id="ARBA00004167"/>
    </source>
</evidence>
<name>A0A9J6EYL4_RHIMP</name>
<proteinExistence type="predicted"/>
<comment type="caution">
    <text evidence="8">The sequence shown here is derived from an EMBL/GenBank/DDBJ whole genome shotgun (WGS) entry which is preliminary data.</text>
</comment>
<organism evidence="8 9">
    <name type="scientific">Rhipicephalus microplus</name>
    <name type="common">Cattle tick</name>
    <name type="synonym">Boophilus microplus</name>
    <dbReference type="NCBI Taxonomy" id="6941"/>
    <lineage>
        <taxon>Eukaryota</taxon>
        <taxon>Metazoa</taxon>
        <taxon>Ecdysozoa</taxon>
        <taxon>Arthropoda</taxon>
        <taxon>Chelicerata</taxon>
        <taxon>Arachnida</taxon>
        <taxon>Acari</taxon>
        <taxon>Parasitiformes</taxon>
        <taxon>Ixodida</taxon>
        <taxon>Ixodoidea</taxon>
        <taxon>Ixodidae</taxon>
        <taxon>Rhipicephalinae</taxon>
        <taxon>Rhipicephalus</taxon>
        <taxon>Boophilus</taxon>
    </lineage>
</organism>
<evidence type="ECO:0000256" key="5">
    <source>
        <dbReference type="ARBA" id="ARBA00023136"/>
    </source>
</evidence>
<dbReference type="Pfam" id="PF09451">
    <property type="entry name" value="ATG27"/>
    <property type="match status" value="1"/>
</dbReference>
<evidence type="ECO:0000256" key="2">
    <source>
        <dbReference type="ARBA" id="ARBA00022692"/>
    </source>
</evidence>
<feature type="transmembrane region" description="Helical" evidence="7">
    <location>
        <begin position="117"/>
        <end position="136"/>
    </location>
</feature>
<dbReference type="PANTHER" id="PTHR15071">
    <property type="entry name" value="MANNOSE-6-PHOSPHATE RECEPTOR FAMILY MEMBER"/>
    <property type="match status" value="1"/>
</dbReference>
<evidence type="ECO:0000313" key="9">
    <source>
        <dbReference type="Proteomes" id="UP000821866"/>
    </source>
</evidence>
<dbReference type="EMBL" id="JABSTU010000001">
    <property type="protein sequence ID" value="KAH8039385.1"/>
    <property type="molecule type" value="Genomic_DNA"/>
</dbReference>
<dbReference type="InterPro" id="IPR018939">
    <property type="entry name" value="Autophagy-rel_prot_27"/>
</dbReference>
<dbReference type="PANTHER" id="PTHR15071:SF0">
    <property type="entry name" value="MANNOSE 6-PHOSPHATE RECEPTOR-LIKE PROTEIN 1"/>
    <property type="match status" value="1"/>
</dbReference>
<keyword evidence="4 7" id="KW-1133">Transmembrane helix</keyword>
<dbReference type="GO" id="GO:0005802">
    <property type="term" value="C:trans-Golgi network"/>
    <property type="evidence" value="ECO:0007669"/>
    <property type="project" value="TreeGrafter"/>
</dbReference>
<comment type="subcellular location">
    <subcellularLocation>
        <location evidence="1">Membrane</location>
        <topology evidence="1">Single-pass membrane protein</topology>
    </subcellularLocation>
</comment>
<dbReference type="Proteomes" id="UP000821866">
    <property type="component" value="Chromosome 1"/>
</dbReference>
<evidence type="ECO:0008006" key="10">
    <source>
        <dbReference type="Google" id="ProtNLM"/>
    </source>
</evidence>
<sequence>MVFSGWFSGLWQCLISYHETYLHHLTGQNSFVVEFQQPGNNLLKCSEPSRTLRTNVIFICDRDKHIPIGPGSLVTKLPYDSIDERDACERNVTVKYDGACGSSSPVTSSGGLSTGSVLLILFFVALLIYFVGGVLVNRNNGAQGVEMIPHLQFWKELPSLIVVGSSPRGWWRPPSLDVPVEICSTHFESSADTFEWFLRFSLQAGSWDVARRAEKRVAQRTLQCRRVVRQLRPRVTTVKVNIGLVTPRSNLIPGHNIGTSQPTPSRKDSESVTVTPRFTIQSVILRGVRFLRPTGHLSNWTHGEFLRQHMKTPWDKAARLNTTGRGAELCRTSEIKVHCNFFSTDLEVFLCTAFIGSFWPRNLAAELQLSALMRQCDRCCPTYSKMLHGSMSHMRPTFFS</sequence>
<reference evidence="8" key="2">
    <citation type="submission" date="2021-09" db="EMBL/GenBank/DDBJ databases">
        <authorList>
            <person name="Jia N."/>
            <person name="Wang J."/>
            <person name="Shi W."/>
            <person name="Du L."/>
            <person name="Sun Y."/>
            <person name="Zhan W."/>
            <person name="Jiang J."/>
            <person name="Wang Q."/>
            <person name="Zhang B."/>
            <person name="Ji P."/>
            <person name="Sakyi L.B."/>
            <person name="Cui X."/>
            <person name="Yuan T."/>
            <person name="Jiang B."/>
            <person name="Yang W."/>
            <person name="Lam T.T.-Y."/>
            <person name="Chang Q."/>
            <person name="Ding S."/>
            <person name="Wang X."/>
            <person name="Zhu J."/>
            <person name="Ruan X."/>
            <person name="Zhao L."/>
            <person name="Wei J."/>
            <person name="Que T."/>
            <person name="Du C."/>
            <person name="Cheng J."/>
            <person name="Dai P."/>
            <person name="Han X."/>
            <person name="Huang E."/>
            <person name="Gao Y."/>
            <person name="Liu J."/>
            <person name="Shao H."/>
            <person name="Ye R."/>
            <person name="Li L."/>
            <person name="Wei W."/>
            <person name="Wang X."/>
            <person name="Wang C."/>
            <person name="Huo Q."/>
            <person name="Li W."/>
            <person name="Guo W."/>
            <person name="Chen H."/>
            <person name="Chen S."/>
            <person name="Zhou L."/>
            <person name="Zhou L."/>
            <person name="Ni X."/>
            <person name="Tian J."/>
            <person name="Zhou Y."/>
            <person name="Sheng Y."/>
            <person name="Liu T."/>
            <person name="Pan Y."/>
            <person name="Xia L."/>
            <person name="Li J."/>
            <person name="Zhao F."/>
            <person name="Cao W."/>
        </authorList>
    </citation>
    <scope>NUCLEOTIDE SEQUENCE</scope>
    <source>
        <strain evidence="8">Rmic-2018</strain>
        <tissue evidence="8">Larvae</tissue>
    </source>
</reference>
<keyword evidence="9" id="KW-1185">Reference proteome</keyword>
<dbReference type="AlphaFoldDB" id="A0A9J6EYL4"/>
<evidence type="ECO:0000256" key="4">
    <source>
        <dbReference type="ARBA" id="ARBA00022989"/>
    </source>
</evidence>
<keyword evidence="3" id="KW-0732">Signal</keyword>
<accession>A0A9J6EYL4</accession>
<evidence type="ECO:0000256" key="6">
    <source>
        <dbReference type="SAM" id="MobiDB-lite"/>
    </source>
</evidence>
<reference evidence="8" key="1">
    <citation type="journal article" date="2020" name="Cell">
        <title>Large-Scale Comparative Analyses of Tick Genomes Elucidate Their Genetic Diversity and Vector Capacities.</title>
        <authorList>
            <consortium name="Tick Genome and Microbiome Consortium (TIGMIC)"/>
            <person name="Jia N."/>
            <person name="Wang J."/>
            <person name="Shi W."/>
            <person name="Du L."/>
            <person name="Sun Y."/>
            <person name="Zhan W."/>
            <person name="Jiang J.F."/>
            <person name="Wang Q."/>
            <person name="Zhang B."/>
            <person name="Ji P."/>
            <person name="Bell-Sakyi L."/>
            <person name="Cui X.M."/>
            <person name="Yuan T.T."/>
            <person name="Jiang B.G."/>
            <person name="Yang W.F."/>
            <person name="Lam T.T."/>
            <person name="Chang Q.C."/>
            <person name="Ding S.J."/>
            <person name="Wang X.J."/>
            <person name="Zhu J.G."/>
            <person name="Ruan X.D."/>
            <person name="Zhao L."/>
            <person name="Wei J.T."/>
            <person name="Ye R.Z."/>
            <person name="Que T.C."/>
            <person name="Du C.H."/>
            <person name="Zhou Y.H."/>
            <person name="Cheng J.X."/>
            <person name="Dai P.F."/>
            <person name="Guo W.B."/>
            <person name="Han X.H."/>
            <person name="Huang E.J."/>
            <person name="Li L.F."/>
            <person name="Wei W."/>
            <person name="Gao Y.C."/>
            <person name="Liu J.Z."/>
            <person name="Shao H.Z."/>
            <person name="Wang X."/>
            <person name="Wang C.C."/>
            <person name="Yang T.C."/>
            <person name="Huo Q.B."/>
            <person name="Li W."/>
            <person name="Chen H.Y."/>
            <person name="Chen S.E."/>
            <person name="Zhou L.G."/>
            <person name="Ni X.B."/>
            <person name="Tian J.H."/>
            <person name="Sheng Y."/>
            <person name="Liu T."/>
            <person name="Pan Y.S."/>
            <person name="Xia L.Y."/>
            <person name="Li J."/>
            <person name="Zhao F."/>
            <person name="Cao W.C."/>
        </authorList>
    </citation>
    <scope>NUCLEOTIDE SEQUENCE</scope>
    <source>
        <strain evidence="8">Rmic-2018</strain>
    </source>
</reference>
<evidence type="ECO:0000313" key="8">
    <source>
        <dbReference type="EMBL" id="KAH8039385.1"/>
    </source>
</evidence>
<feature type="region of interest" description="Disordered" evidence="6">
    <location>
        <begin position="253"/>
        <end position="272"/>
    </location>
</feature>